<feature type="region of interest" description="Disordered" evidence="1">
    <location>
        <begin position="1"/>
        <end position="20"/>
    </location>
</feature>
<dbReference type="InterPro" id="IPR004242">
    <property type="entry name" value="Transposase_21"/>
</dbReference>
<protein>
    <recommendedName>
        <fullName evidence="2">DUF4218 domain-containing protein</fullName>
    </recommendedName>
</protein>
<feature type="region of interest" description="Disordered" evidence="1">
    <location>
        <begin position="324"/>
        <end position="381"/>
    </location>
</feature>
<feature type="compositionally biased region" description="Acidic residues" evidence="1">
    <location>
        <begin position="351"/>
        <end position="361"/>
    </location>
</feature>
<proteinExistence type="predicted"/>
<gene>
    <name evidence="3" type="ORF">QYE76_023756</name>
</gene>
<keyword evidence="4" id="KW-1185">Reference proteome</keyword>
<dbReference type="AlphaFoldDB" id="A0AAD8RF32"/>
<dbReference type="InterPro" id="IPR025452">
    <property type="entry name" value="DUF4218"/>
</dbReference>
<comment type="caution">
    <text evidence="3">The sequence shown here is derived from an EMBL/GenBank/DDBJ whole genome shotgun (WGS) entry which is preliminary data.</text>
</comment>
<feature type="region of interest" description="Disordered" evidence="1">
    <location>
        <begin position="802"/>
        <end position="825"/>
    </location>
</feature>
<reference evidence="3" key="1">
    <citation type="submission" date="2023-07" db="EMBL/GenBank/DDBJ databases">
        <title>A chromosome-level genome assembly of Lolium multiflorum.</title>
        <authorList>
            <person name="Chen Y."/>
            <person name="Copetti D."/>
            <person name="Kolliker R."/>
            <person name="Studer B."/>
        </authorList>
    </citation>
    <scope>NUCLEOTIDE SEQUENCE</scope>
    <source>
        <strain evidence="3">02402/16</strain>
        <tissue evidence="3">Leaf</tissue>
    </source>
</reference>
<organism evidence="3 4">
    <name type="scientific">Lolium multiflorum</name>
    <name type="common">Italian ryegrass</name>
    <name type="synonym">Lolium perenne subsp. multiflorum</name>
    <dbReference type="NCBI Taxonomy" id="4521"/>
    <lineage>
        <taxon>Eukaryota</taxon>
        <taxon>Viridiplantae</taxon>
        <taxon>Streptophyta</taxon>
        <taxon>Embryophyta</taxon>
        <taxon>Tracheophyta</taxon>
        <taxon>Spermatophyta</taxon>
        <taxon>Magnoliopsida</taxon>
        <taxon>Liliopsida</taxon>
        <taxon>Poales</taxon>
        <taxon>Poaceae</taxon>
        <taxon>BOP clade</taxon>
        <taxon>Pooideae</taxon>
        <taxon>Poodae</taxon>
        <taxon>Poeae</taxon>
        <taxon>Poeae Chloroplast Group 2 (Poeae type)</taxon>
        <taxon>Loliodinae</taxon>
        <taxon>Loliinae</taxon>
        <taxon>Lolium</taxon>
    </lineage>
</organism>
<name>A0AAD8RF32_LOLMU</name>
<dbReference type="PANTHER" id="PTHR10775:SF183">
    <property type="entry name" value="TRANSPOSON, EN_SPM-LIKE, TRANSPOSASE-ASSOCIATED DOMAIN PROTEIN-RELATED"/>
    <property type="match status" value="1"/>
</dbReference>
<feature type="domain" description="DUF4218" evidence="2">
    <location>
        <begin position="919"/>
        <end position="1021"/>
    </location>
</feature>
<dbReference type="Pfam" id="PF13960">
    <property type="entry name" value="DUF4218"/>
    <property type="match status" value="1"/>
</dbReference>
<dbReference type="EMBL" id="JAUUTY010000006">
    <property type="protein sequence ID" value="KAK1618239.1"/>
    <property type="molecule type" value="Genomic_DNA"/>
</dbReference>
<dbReference type="PANTHER" id="PTHR10775">
    <property type="entry name" value="OS08G0208400 PROTEIN"/>
    <property type="match status" value="1"/>
</dbReference>
<feature type="compositionally biased region" description="Acidic residues" evidence="1">
    <location>
        <begin position="806"/>
        <end position="815"/>
    </location>
</feature>
<sequence length="1040" mass="117515">MTGSKSRHRRARAAAAKLRESQQWRPCAAVEVPSAQESSRASQPATATFRRSSVLAHLSMSFTTYHPLLFLPSLNRIFRSGGLSFPAALLPAETSSTEPSSQSSEKPRYEIGPILEMVMGDFCVETADRSALADECMRLYSELATEKIRIRILDDIAMKSFTASNEIQRRSLGQAETMDKLAGLILNLTVRTDKLEAELSQEKALNSELKRQAGSSLCRSIRQPYRLLSSTLLFVSRLSALEIGNEPSTELISKSTMVVHMREGQVVRYKVNAKADMVRNNMTLIRCPCRKCGLRQWIDPDSGQLEEHLLRRGFMLGFNEEPAANVGHEEEADIGREDEESPEHGVHHEEGEGDEGDDDAGGDGGGDAESKQTPLTSALRDPHVQELLLKDTGNAKPEAKLAQMEVDGMTPLYPGCRPEDTRLSVTLECLEMKAEHKWTDSSFSDNMKSWHARLPKDNTLPTSIDEAKKVVCPLDLPHVKYHACINDCALFRNEYKDRTTCPVCGQGRYKRGNKKVPLKVVWYFPITPRLQRYFVDPKEAKLMQWHAEREKPADDPEKGKILTHPADASQWNALDIEFADEFGSEPRNIRLGMSTDGLNPFGNQSSTHSTWPVFVWPYNLPPGCAQSSVQDYPGYAYVSCQVNHGFKGCVKCMDKTPHLQLPKPPGSCKTVFQGTRMWLRFDHPWRKRKDLFNGEEELGRAPRPRSGEEISELLENWEECPAPGKKRPRESPLLGVWKARSVFWDLPYWKVLHTPHSLDVMHITKNVTESLLGTLMNMPERTKDGPKARTDLKLLGLKKELQYPTDSDDDDDEQTETTQGHHKRAKKNEVVVLKPACFTLSEEELERFFECLLGVKVPHGYSGKISRYLDVAKKRFSGMKSHDCHVLMTQILPVAMRGIMDDHVRETLFGLCNFFDVISRKSIGVKQLNRLQEEIVEILCELEIYFPPAFFDIMVHLLVHVVDDIIHLGPTFLHNMMPFERLNGVIKGFVRNRARPDGSIAKGFLTYECISFCQNYLSTENEDVGLPTRKHVGRLAGFGH</sequence>
<feature type="compositionally biased region" description="Basic residues" evidence="1">
    <location>
        <begin position="1"/>
        <end position="12"/>
    </location>
</feature>
<evidence type="ECO:0000259" key="2">
    <source>
        <dbReference type="Pfam" id="PF13960"/>
    </source>
</evidence>
<evidence type="ECO:0000256" key="1">
    <source>
        <dbReference type="SAM" id="MobiDB-lite"/>
    </source>
</evidence>
<accession>A0AAD8RF32</accession>
<dbReference type="Proteomes" id="UP001231189">
    <property type="component" value="Unassembled WGS sequence"/>
</dbReference>
<dbReference type="Pfam" id="PF02992">
    <property type="entry name" value="Transposase_21"/>
    <property type="match status" value="2"/>
</dbReference>
<evidence type="ECO:0000313" key="3">
    <source>
        <dbReference type="EMBL" id="KAK1618239.1"/>
    </source>
</evidence>
<evidence type="ECO:0000313" key="4">
    <source>
        <dbReference type="Proteomes" id="UP001231189"/>
    </source>
</evidence>